<dbReference type="SUPFAM" id="SSF46689">
    <property type="entry name" value="Homeodomain-like"/>
    <property type="match status" value="1"/>
</dbReference>
<dbReference type="Pfam" id="PF13936">
    <property type="entry name" value="HTH_38"/>
    <property type="match status" value="1"/>
</dbReference>
<accession>E1GX35</accession>
<dbReference type="InterPro" id="IPR051917">
    <property type="entry name" value="Transposase-Integrase"/>
</dbReference>
<comment type="caution">
    <text evidence="2">The sequence shown here is derived from an EMBL/GenBank/DDBJ whole genome shotgun (WGS) entry which is preliminary data.</text>
</comment>
<dbReference type="GO" id="GO:0004803">
    <property type="term" value="F:transposase activity"/>
    <property type="evidence" value="ECO:0007669"/>
    <property type="project" value="TreeGrafter"/>
</dbReference>
<reference evidence="2 3" key="1">
    <citation type="submission" date="2010-09" db="EMBL/GenBank/DDBJ databases">
        <authorList>
            <person name="Harkins D.M."/>
            <person name="Madupu R."/>
            <person name="Durkin A.S."/>
            <person name="Torralba M."/>
            <person name="Methe B."/>
            <person name="Sutton G.G."/>
            <person name="Nelson K.E."/>
        </authorList>
    </citation>
    <scope>NUCLEOTIDE SEQUENCE [LARGE SCALE GENOMIC DNA]</scope>
    <source>
        <strain evidence="2 3">CRIS 21A-A</strain>
    </source>
</reference>
<dbReference type="Proteomes" id="UP000016016">
    <property type="component" value="Unassembled WGS sequence"/>
</dbReference>
<dbReference type="GO" id="GO:0032196">
    <property type="term" value="P:transposition"/>
    <property type="evidence" value="ECO:0007669"/>
    <property type="project" value="TreeGrafter"/>
</dbReference>
<dbReference type="EMBL" id="ADFQ01000084">
    <property type="protein sequence ID" value="EFN90793.1"/>
    <property type="molecule type" value="Genomic_DNA"/>
</dbReference>
<protein>
    <recommendedName>
        <fullName evidence="1">Transposase IS30-like HTH domain-containing protein</fullName>
    </recommendedName>
</protein>
<evidence type="ECO:0000313" key="3">
    <source>
        <dbReference type="Proteomes" id="UP000016016"/>
    </source>
</evidence>
<gene>
    <name evidence="2" type="ORF">HMPREF9018_0153</name>
</gene>
<evidence type="ECO:0000259" key="1">
    <source>
        <dbReference type="Pfam" id="PF13936"/>
    </source>
</evidence>
<proteinExistence type="predicted"/>
<sequence length="163" mass="19089">MSKQLDLSKRQEIARLLKEGKDFAEIAKVLNFDRTTILREINRNVGDNGVYNPELAEQKRKHRKRFPKLNPAVVASLPSEIREELNKILVYETPNVQRRQLVIDKYIKEYGSLILSNLITPKAAMRALANEFYMEQSTIYKLLKREGVYKDRYNPICIHPTEK</sequence>
<evidence type="ECO:0000313" key="2">
    <source>
        <dbReference type="EMBL" id="EFN90793.1"/>
    </source>
</evidence>
<dbReference type="RefSeq" id="WP_008450014.1">
    <property type="nucleotide sequence ID" value="NZ_ADFQ01000084.1"/>
</dbReference>
<dbReference type="AlphaFoldDB" id="E1GX35"/>
<organism evidence="2 3">
    <name type="scientific">Prevotella amnii CRIS 21A-A</name>
    <dbReference type="NCBI Taxonomy" id="679191"/>
    <lineage>
        <taxon>Bacteria</taxon>
        <taxon>Pseudomonadati</taxon>
        <taxon>Bacteroidota</taxon>
        <taxon>Bacteroidia</taxon>
        <taxon>Bacteroidales</taxon>
        <taxon>Prevotellaceae</taxon>
        <taxon>Prevotella</taxon>
    </lineage>
</organism>
<feature type="domain" description="Transposase IS30-like HTH" evidence="1">
    <location>
        <begin position="3"/>
        <end position="44"/>
    </location>
</feature>
<dbReference type="InterPro" id="IPR025246">
    <property type="entry name" value="IS30-like_HTH"/>
</dbReference>
<dbReference type="PANTHER" id="PTHR10948">
    <property type="entry name" value="TRANSPOSASE"/>
    <property type="match status" value="1"/>
</dbReference>
<dbReference type="InterPro" id="IPR009057">
    <property type="entry name" value="Homeodomain-like_sf"/>
</dbReference>
<dbReference type="PANTHER" id="PTHR10948:SF23">
    <property type="entry name" value="TRANSPOSASE INSI FOR INSERTION SEQUENCE ELEMENT IS30A-RELATED"/>
    <property type="match status" value="1"/>
</dbReference>
<dbReference type="GO" id="GO:0005829">
    <property type="term" value="C:cytosol"/>
    <property type="evidence" value="ECO:0007669"/>
    <property type="project" value="TreeGrafter"/>
</dbReference>
<name>E1GX35_9BACT</name>